<proteinExistence type="predicted"/>
<feature type="transmembrane region" description="Helical" evidence="6">
    <location>
        <begin position="40"/>
        <end position="61"/>
    </location>
</feature>
<dbReference type="PANTHER" id="PTHR23513:SF17">
    <property type="entry name" value="MEMBRANE PROTEIN"/>
    <property type="match status" value="1"/>
</dbReference>
<dbReference type="Proteomes" id="UP000460221">
    <property type="component" value="Unassembled WGS sequence"/>
</dbReference>
<dbReference type="Pfam" id="PF07690">
    <property type="entry name" value="MFS_1"/>
    <property type="match status" value="1"/>
</dbReference>
<accession>A0A7K1FMB8</accession>
<reference evidence="7 8" key="1">
    <citation type="submission" date="2019-11" db="EMBL/GenBank/DDBJ databases">
        <authorList>
            <person name="Jiang L.-Q."/>
        </authorList>
    </citation>
    <scope>NUCLEOTIDE SEQUENCE [LARGE SCALE GENOMIC DNA]</scope>
    <source>
        <strain evidence="7 8">YIM 132087</strain>
    </source>
</reference>
<comment type="caution">
    <text evidence="7">The sequence shown here is derived from an EMBL/GenBank/DDBJ whole genome shotgun (WGS) entry which is preliminary data.</text>
</comment>
<feature type="transmembrane region" description="Helical" evidence="6">
    <location>
        <begin position="129"/>
        <end position="150"/>
    </location>
</feature>
<feature type="transmembrane region" description="Helical" evidence="6">
    <location>
        <begin position="197"/>
        <end position="215"/>
    </location>
</feature>
<protein>
    <submittedName>
        <fullName evidence="7">MFS transporter</fullName>
    </submittedName>
</protein>
<sequence>MTTPPPVAVSGDGHRLDDRPSVRGLGPLLRLAGVRRLAGLRMLASFGDGAFLGALVGSVLFDPSQRSSPADIAAGFAVLLLPYSVVGPFAGALLDRWSRRQVLFWASVVRAGVVGVLAVLLAFGSPLWVLFAAALVVTGTGRFVGSGLSASLPHLVAQDSLVGANSLTTTLGSVSSLVGGSLALGLRGMIGGGPGPTALSCVVVLACYLTAAWVVRRFERRALGPDETDEPRQTVWAVLQGLTAGVAHAWQHRTVGLNITMVVVVRFGVGMSTLVVLLLFQHYFTRASGIFRTGLAGVTEVVSVAGIGIFLGAVCTAPLVRWIGRTRYVVILLVFASLVIFLAGSQFSPPTTMLTALLLSFVYQSSKICADSVVQADSDDAHIGRVFALYDTLNNVLYVAGFAVGAALVPFNGYSMAAVVVVGCVFLASAVGYGLSMRALRPTVHPAL</sequence>
<dbReference type="InterPro" id="IPR011701">
    <property type="entry name" value="MFS"/>
</dbReference>
<feature type="transmembrane region" description="Helical" evidence="6">
    <location>
        <begin position="328"/>
        <end position="347"/>
    </location>
</feature>
<evidence type="ECO:0000256" key="2">
    <source>
        <dbReference type="ARBA" id="ARBA00022475"/>
    </source>
</evidence>
<dbReference type="SUPFAM" id="SSF103473">
    <property type="entry name" value="MFS general substrate transporter"/>
    <property type="match status" value="1"/>
</dbReference>
<dbReference type="InterPro" id="IPR036259">
    <property type="entry name" value="MFS_trans_sf"/>
</dbReference>
<keyword evidence="4 6" id="KW-1133">Transmembrane helix</keyword>
<name>A0A7K1FMB8_9ACTN</name>
<evidence type="ECO:0000256" key="6">
    <source>
        <dbReference type="SAM" id="Phobius"/>
    </source>
</evidence>
<keyword evidence="5 6" id="KW-0472">Membrane</keyword>
<feature type="transmembrane region" description="Helical" evidence="6">
    <location>
        <begin position="263"/>
        <end position="284"/>
    </location>
</feature>
<evidence type="ECO:0000256" key="5">
    <source>
        <dbReference type="ARBA" id="ARBA00023136"/>
    </source>
</evidence>
<evidence type="ECO:0000256" key="4">
    <source>
        <dbReference type="ARBA" id="ARBA00022989"/>
    </source>
</evidence>
<feature type="transmembrane region" description="Helical" evidence="6">
    <location>
        <begin position="162"/>
        <end position="185"/>
    </location>
</feature>
<dbReference type="Gene3D" id="1.20.1250.20">
    <property type="entry name" value="MFS general substrate transporter like domains"/>
    <property type="match status" value="1"/>
</dbReference>
<feature type="transmembrane region" description="Helical" evidence="6">
    <location>
        <begin position="290"/>
        <end position="316"/>
    </location>
</feature>
<evidence type="ECO:0000313" key="8">
    <source>
        <dbReference type="Proteomes" id="UP000460221"/>
    </source>
</evidence>
<feature type="transmembrane region" description="Helical" evidence="6">
    <location>
        <begin position="73"/>
        <end position="95"/>
    </location>
</feature>
<keyword evidence="2" id="KW-1003">Cell membrane</keyword>
<dbReference type="PANTHER" id="PTHR23513">
    <property type="entry name" value="INTEGRAL MEMBRANE EFFLUX PROTEIN-RELATED"/>
    <property type="match status" value="1"/>
</dbReference>
<feature type="transmembrane region" description="Helical" evidence="6">
    <location>
        <begin position="414"/>
        <end position="435"/>
    </location>
</feature>
<keyword evidence="3 6" id="KW-0812">Transmembrane</keyword>
<comment type="subcellular location">
    <subcellularLocation>
        <location evidence="1">Cell membrane</location>
        <topology evidence="1">Multi-pass membrane protein</topology>
    </subcellularLocation>
</comment>
<gene>
    <name evidence="7" type="ORF">GIS00_15285</name>
</gene>
<feature type="transmembrane region" description="Helical" evidence="6">
    <location>
        <begin position="386"/>
        <end position="408"/>
    </location>
</feature>
<dbReference type="GO" id="GO:0022857">
    <property type="term" value="F:transmembrane transporter activity"/>
    <property type="evidence" value="ECO:0007669"/>
    <property type="project" value="InterPro"/>
</dbReference>
<dbReference type="CDD" id="cd06173">
    <property type="entry name" value="MFS_MefA_like"/>
    <property type="match status" value="1"/>
</dbReference>
<dbReference type="RefSeq" id="WP_154769245.1">
    <property type="nucleotide sequence ID" value="NZ_WLYK01000005.1"/>
</dbReference>
<dbReference type="GO" id="GO:0005886">
    <property type="term" value="C:plasma membrane"/>
    <property type="evidence" value="ECO:0007669"/>
    <property type="project" value="UniProtKB-SubCell"/>
</dbReference>
<evidence type="ECO:0000256" key="3">
    <source>
        <dbReference type="ARBA" id="ARBA00022692"/>
    </source>
</evidence>
<evidence type="ECO:0000256" key="1">
    <source>
        <dbReference type="ARBA" id="ARBA00004651"/>
    </source>
</evidence>
<dbReference type="AlphaFoldDB" id="A0A7K1FMB8"/>
<evidence type="ECO:0000313" key="7">
    <source>
        <dbReference type="EMBL" id="MTD15305.1"/>
    </source>
</evidence>
<feature type="transmembrane region" description="Helical" evidence="6">
    <location>
        <begin position="102"/>
        <end position="123"/>
    </location>
</feature>
<keyword evidence="8" id="KW-1185">Reference proteome</keyword>
<dbReference type="EMBL" id="WLYK01000005">
    <property type="protein sequence ID" value="MTD15305.1"/>
    <property type="molecule type" value="Genomic_DNA"/>
</dbReference>
<organism evidence="7 8">
    <name type="scientific">Nakamurella alba</name>
    <dbReference type="NCBI Taxonomy" id="2665158"/>
    <lineage>
        <taxon>Bacteria</taxon>
        <taxon>Bacillati</taxon>
        <taxon>Actinomycetota</taxon>
        <taxon>Actinomycetes</taxon>
        <taxon>Nakamurellales</taxon>
        <taxon>Nakamurellaceae</taxon>
        <taxon>Nakamurella</taxon>
    </lineage>
</organism>